<dbReference type="Pfam" id="PF08238">
    <property type="entry name" value="Sel1"/>
    <property type="match status" value="4"/>
</dbReference>
<dbReference type="OrthoDB" id="26239at2759"/>
<name>F0ZHK6_DICPU</name>
<comment type="similarity">
    <text evidence="1">Belongs to the sel-1 family.</text>
</comment>
<dbReference type="GO" id="GO:0036503">
    <property type="term" value="P:ERAD pathway"/>
    <property type="evidence" value="ECO:0000318"/>
    <property type="project" value="GO_Central"/>
</dbReference>
<dbReference type="PANTHER" id="PTHR11102">
    <property type="entry name" value="SEL-1-LIKE PROTEIN"/>
    <property type="match status" value="1"/>
</dbReference>
<evidence type="ECO:0000313" key="4">
    <source>
        <dbReference type="Proteomes" id="UP000001064"/>
    </source>
</evidence>
<dbReference type="Gene3D" id="1.25.40.10">
    <property type="entry name" value="Tetratricopeptide repeat domain"/>
    <property type="match status" value="1"/>
</dbReference>
<feature type="region of interest" description="Disordered" evidence="2">
    <location>
        <begin position="1"/>
        <end position="47"/>
    </location>
</feature>
<keyword evidence="4" id="KW-1185">Reference proteome</keyword>
<feature type="compositionally biased region" description="Low complexity" evidence="2">
    <location>
        <begin position="21"/>
        <end position="39"/>
    </location>
</feature>
<reference evidence="4" key="1">
    <citation type="journal article" date="2011" name="Genome Biol.">
        <title>Comparative genomics of the social amoebae Dictyostelium discoideum and Dictyostelium purpureum.</title>
        <authorList>
            <consortium name="US DOE Joint Genome Institute (JGI-PGF)"/>
            <person name="Sucgang R."/>
            <person name="Kuo A."/>
            <person name="Tian X."/>
            <person name="Salerno W."/>
            <person name="Parikh A."/>
            <person name="Feasley C.L."/>
            <person name="Dalin E."/>
            <person name="Tu H."/>
            <person name="Huang E."/>
            <person name="Barry K."/>
            <person name="Lindquist E."/>
            <person name="Shapiro H."/>
            <person name="Bruce D."/>
            <person name="Schmutz J."/>
            <person name="Salamov A."/>
            <person name="Fey P."/>
            <person name="Gaudet P."/>
            <person name="Anjard C."/>
            <person name="Babu M.M."/>
            <person name="Basu S."/>
            <person name="Bushmanova Y."/>
            <person name="van der Wel H."/>
            <person name="Katoh-Kurasawa M."/>
            <person name="Dinh C."/>
            <person name="Coutinho P.M."/>
            <person name="Saito T."/>
            <person name="Elias M."/>
            <person name="Schaap P."/>
            <person name="Kay R.R."/>
            <person name="Henrissat B."/>
            <person name="Eichinger L."/>
            <person name="Rivero F."/>
            <person name="Putnam N.H."/>
            <person name="West C.M."/>
            <person name="Loomis W.F."/>
            <person name="Chisholm R.L."/>
            <person name="Shaulsky G."/>
            <person name="Strassmann J.E."/>
            <person name="Queller D.C."/>
            <person name="Kuspa A."/>
            <person name="Grigoriev I.V."/>
        </authorList>
    </citation>
    <scope>NUCLEOTIDE SEQUENCE [LARGE SCALE GENOMIC DNA]</scope>
    <source>
        <strain evidence="4">QSDP1</strain>
    </source>
</reference>
<dbReference type="InterPro" id="IPR050767">
    <property type="entry name" value="Sel1_AlgK"/>
</dbReference>
<dbReference type="InterPro" id="IPR006597">
    <property type="entry name" value="Sel1-like"/>
</dbReference>
<dbReference type="InterPro" id="IPR011990">
    <property type="entry name" value="TPR-like_helical_dom_sf"/>
</dbReference>
<evidence type="ECO:0000256" key="2">
    <source>
        <dbReference type="SAM" id="MobiDB-lite"/>
    </source>
</evidence>
<dbReference type="SUPFAM" id="SSF81901">
    <property type="entry name" value="HCP-like"/>
    <property type="match status" value="2"/>
</dbReference>
<dbReference type="GO" id="GO:0005789">
    <property type="term" value="C:endoplasmic reticulum membrane"/>
    <property type="evidence" value="ECO:0000318"/>
    <property type="project" value="GO_Central"/>
</dbReference>
<dbReference type="AlphaFoldDB" id="F0ZHK6"/>
<dbReference type="RefSeq" id="XP_003286892.1">
    <property type="nucleotide sequence ID" value="XM_003286844.1"/>
</dbReference>
<dbReference type="InParanoid" id="F0ZHK6"/>
<dbReference type="EMBL" id="GL871022">
    <property type="protein sequence ID" value="EGC36588.1"/>
    <property type="molecule type" value="Genomic_DNA"/>
</dbReference>
<dbReference type="GeneID" id="10500308"/>
<proteinExistence type="inferred from homology"/>
<evidence type="ECO:0000256" key="1">
    <source>
        <dbReference type="ARBA" id="ARBA00038101"/>
    </source>
</evidence>
<dbReference type="Proteomes" id="UP000001064">
    <property type="component" value="Unassembled WGS sequence"/>
</dbReference>
<dbReference type="SMART" id="SM00671">
    <property type="entry name" value="SEL1"/>
    <property type="match status" value="4"/>
</dbReference>
<dbReference type="VEuPathDB" id="AmoebaDB:DICPUDRAFT_77776"/>
<accession>F0ZHK6</accession>
<sequence>MDNINLIDNDNDHLAPPPLKPTLLKKQPQRQQRSNQSSLTPPPLPSLVLPVPTMTLIKKNHYESRSPSTESDIEFKNSLSTNPDIKVIKKLAERGHSSSQAWRNDRAKIEFWLEKSSNLGYEEALATYSVYLHDGTLNYHNYQKAFNLFKLSASLGVDNNCSSHIGICFYEGHGHVVDYNEAYKFFYIAAQQNNESISFFYLAQCLYYGHGVERNYELAAQWFQKSSDAGYGIGSNGLGLCYLRGHGVQQDFPKAKDIFNIIKHEYPDLDVDINLKTSILCMEHRYEPNEINNFIQENLQQPIKPKSSKSALKAEKSKKHTFGLSSNTAGVLGIVSSTLDAGYQF</sequence>
<organism evidence="3 4">
    <name type="scientific">Dictyostelium purpureum</name>
    <name type="common">Slime mold</name>
    <dbReference type="NCBI Taxonomy" id="5786"/>
    <lineage>
        <taxon>Eukaryota</taxon>
        <taxon>Amoebozoa</taxon>
        <taxon>Evosea</taxon>
        <taxon>Eumycetozoa</taxon>
        <taxon>Dictyostelia</taxon>
        <taxon>Dictyosteliales</taxon>
        <taxon>Dictyosteliaceae</taxon>
        <taxon>Dictyostelium</taxon>
    </lineage>
</organism>
<evidence type="ECO:0000313" key="3">
    <source>
        <dbReference type="EMBL" id="EGC36588.1"/>
    </source>
</evidence>
<gene>
    <name evidence="3" type="ORF">DICPUDRAFT_77776</name>
</gene>
<dbReference type="PANTHER" id="PTHR11102:SF162">
    <property type="entry name" value="HCP-LIKE PROTEIN"/>
    <property type="match status" value="1"/>
</dbReference>
<dbReference type="eggNOG" id="KOG1550">
    <property type="taxonomic scope" value="Eukaryota"/>
</dbReference>
<protein>
    <recommendedName>
        <fullName evidence="5">HCP-like protein</fullName>
    </recommendedName>
</protein>
<dbReference type="STRING" id="5786.F0ZHK6"/>
<evidence type="ECO:0008006" key="5">
    <source>
        <dbReference type="Google" id="ProtNLM"/>
    </source>
</evidence>
<dbReference type="KEGG" id="dpp:DICPUDRAFT_77776"/>